<dbReference type="GO" id="GO:0016036">
    <property type="term" value="P:cellular response to phosphate starvation"/>
    <property type="evidence" value="ECO:0007669"/>
    <property type="project" value="TreeGrafter"/>
</dbReference>
<dbReference type="AlphaFoldDB" id="A0AAW7Z990"/>
<dbReference type="SMART" id="SM00387">
    <property type="entry name" value="HATPase_c"/>
    <property type="match status" value="1"/>
</dbReference>
<evidence type="ECO:0000256" key="6">
    <source>
        <dbReference type="ARBA" id="ARBA00022777"/>
    </source>
</evidence>
<dbReference type="SMART" id="SM00304">
    <property type="entry name" value="HAMP"/>
    <property type="match status" value="1"/>
</dbReference>
<dbReference type="FunFam" id="1.10.287.130:FF:000001">
    <property type="entry name" value="Two-component sensor histidine kinase"/>
    <property type="match status" value="1"/>
</dbReference>
<keyword evidence="8" id="KW-1133">Transmembrane helix</keyword>
<evidence type="ECO:0000256" key="8">
    <source>
        <dbReference type="SAM" id="Phobius"/>
    </source>
</evidence>
<comment type="catalytic activity">
    <reaction evidence="1">
        <text>ATP + protein L-histidine = ADP + protein N-phospho-L-histidine.</text>
        <dbReference type="EC" id="2.7.13.3"/>
    </reaction>
</comment>
<dbReference type="GO" id="GO:0004721">
    <property type="term" value="F:phosphoprotein phosphatase activity"/>
    <property type="evidence" value="ECO:0007669"/>
    <property type="project" value="TreeGrafter"/>
</dbReference>
<dbReference type="SUPFAM" id="SSF47384">
    <property type="entry name" value="Homodimeric domain of signal transducing histidine kinase"/>
    <property type="match status" value="1"/>
</dbReference>
<keyword evidence="7" id="KW-0902">Two-component regulatory system</keyword>
<dbReference type="InterPro" id="IPR004358">
    <property type="entry name" value="Sig_transdc_His_kin-like_C"/>
</dbReference>
<dbReference type="InterPro" id="IPR036890">
    <property type="entry name" value="HATPase_C_sf"/>
</dbReference>
<evidence type="ECO:0000256" key="7">
    <source>
        <dbReference type="ARBA" id="ARBA00023012"/>
    </source>
</evidence>
<proteinExistence type="predicted"/>
<evidence type="ECO:0000259" key="10">
    <source>
        <dbReference type="PROSITE" id="PS50885"/>
    </source>
</evidence>
<evidence type="ECO:0000256" key="1">
    <source>
        <dbReference type="ARBA" id="ARBA00000085"/>
    </source>
</evidence>
<dbReference type="GO" id="GO:0000155">
    <property type="term" value="F:phosphorelay sensor kinase activity"/>
    <property type="evidence" value="ECO:0007669"/>
    <property type="project" value="InterPro"/>
</dbReference>
<dbReference type="PROSITE" id="PS50885">
    <property type="entry name" value="HAMP"/>
    <property type="match status" value="1"/>
</dbReference>
<dbReference type="EMBL" id="JARPTC010000002">
    <property type="protein sequence ID" value="MDO7785891.1"/>
    <property type="molecule type" value="Genomic_DNA"/>
</dbReference>
<dbReference type="SMART" id="SM00388">
    <property type="entry name" value="HisKA"/>
    <property type="match status" value="1"/>
</dbReference>
<feature type="domain" description="Histidine kinase" evidence="9">
    <location>
        <begin position="339"/>
        <end position="555"/>
    </location>
</feature>
<dbReference type="PRINTS" id="PR00344">
    <property type="entry name" value="BCTRLSENSOR"/>
</dbReference>
<dbReference type="Pfam" id="PF00672">
    <property type="entry name" value="HAMP"/>
    <property type="match status" value="1"/>
</dbReference>
<dbReference type="Proteomes" id="UP001172911">
    <property type="component" value="Unassembled WGS sequence"/>
</dbReference>
<comment type="subcellular location">
    <subcellularLocation>
        <location evidence="2">Membrane</location>
    </subcellularLocation>
</comment>
<accession>A0AAW7Z990</accession>
<dbReference type="Gene3D" id="6.10.340.10">
    <property type="match status" value="1"/>
</dbReference>
<evidence type="ECO:0000256" key="3">
    <source>
        <dbReference type="ARBA" id="ARBA00012438"/>
    </source>
</evidence>
<dbReference type="CDD" id="cd00082">
    <property type="entry name" value="HisKA"/>
    <property type="match status" value="1"/>
</dbReference>
<dbReference type="PROSITE" id="PS50109">
    <property type="entry name" value="HIS_KIN"/>
    <property type="match status" value="1"/>
</dbReference>
<keyword evidence="4" id="KW-0597">Phosphoprotein</keyword>
<dbReference type="EC" id="2.7.13.3" evidence="3"/>
<dbReference type="InterPro" id="IPR005467">
    <property type="entry name" value="His_kinase_dom"/>
</dbReference>
<dbReference type="Gene3D" id="1.10.287.130">
    <property type="match status" value="1"/>
</dbReference>
<evidence type="ECO:0000256" key="4">
    <source>
        <dbReference type="ARBA" id="ARBA00022553"/>
    </source>
</evidence>
<feature type="domain" description="HAMP" evidence="10">
    <location>
        <begin position="258"/>
        <end position="310"/>
    </location>
</feature>
<keyword evidence="6 11" id="KW-0418">Kinase</keyword>
<sequence length="569" mass="63986">MKKKSITFKLFIVTALFFILFTSITMLLQTLFIEKFYFDKKTKDFEANFRAFIATYTNSVKNNRDYTGLLVGFQNENNANTAIINLSSETLRIFEDKKQFILRAKSSSDPVTRNNITDNITTDNMDSREDKKQFIIKIASAPFVQPNITNNIITYNMDSRIEMLINGLQQWTLDPQGVSRVIDEGQIMIYSSGVKIDGQNSLVGIAPIVIDNKVTGVLTAATSLQPIGEAASVIKQFYVYFYAIALLLIIILSLIFSKMIAKPLLTLNKTALKMSELDFSAKCPVNSKDEIGSLSATLNFLSEKLNSSLLELTVANEKLKKDIEKEKQLEIMRNEFIAGVSHELKTPISLISSYAEGIKDNITNGVKREYYSDIIIDETKKMASLVEDMLDLSQLQSGTFNLKVEDFPIISLLNDIVERFMANAQLKGKTFDLQTPLNDLEVIGDMFRIEQVLTNLFDNALKYTPIGGIIKIFAEDNGDIVLIEIENPGKHIPEAELQNIWSKFYRIEKSRNKDLGGTGLGLAIVKDILALHGSEYGVMNTTYGVKFFFTLKKTLSVINRKQLLPNSDA</sequence>
<dbReference type="GO" id="GO:0005886">
    <property type="term" value="C:plasma membrane"/>
    <property type="evidence" value="ECO:0007669"/>
    <property type="project" value="TreeGrafter"/>
</dbReference>
<protein>
    <recommendedName>
        <fullName evidence="3">histidine kinase</fullName>
        <ecNumber evidence="3">2.7.13.3</ecNumber>
    </recommendedName>
</protein>
<feature type="transmembrane region" description="Helical" evidence="8">
    <location>
        <begin position="237"/>
        <end position="256"/>
    </location>
</feature>
<dbReference type="SUPFAM" id="SSF158472">
    <property type="entry name" value="HAMP domain-like"/>
    <property type="match status" value="1"/>
</dbReference>
<reference evidence="11" key="2">
    <citation type="submission" date="2023-03" db="EMBL/GenBank/DDBJ databases">
        <authorList>
            <person name="Zhang Z."/>
        </authorList>
    </citation>
    <scope>NUCLEOTIDE SEQUENCE</scope>
    <source>
        <strain evidence="11">DSA</strain>
    </source>
</reference>
<dbReference type="CDD" id="cd06225">
    <property type="entry name" value="HAMP"/>
    <property type="match status" value="1"/>
</dbReference>
<evidence type="ECO:0000313" key="11">
    <source>
        <dbReference type="EMBL" id="MDO7785891.1"/>
    </source>
</evidence>
<organism evidence="11 12">
    <name type="scientific">Desulforamulus aquiferis</name>
    <dbReference type="NCBI Taxonomy" id="1397668"/>
    <lineage>
        <taxon>Bacteria</taxon>
        <taxon>Bacillati</taxon>
        <taxon>Bacillota</taxon>
        <taxon>Clostridia</taxon>
        <taxon>Eubacteriales</taxon>
        <taxon>Peptococcaceae</taxon>
        <taxon>Desulforamulus</taxon>
    </lineage>
</organism>
<dbReference type="SUPFAM" id="SSF55874">
    <property type="entry name" value="ATPase domain of HSP90 chaperone/DNA topoisomerase II/histidine kinase"/>
    <property type="match status" value="1"/>
</dbReference>
<keyword evidence="8" id="KW-0472">Membrane</keyword>
<dbReference type="InterPro" id="IPR036097">
    <property type="entry name" value="HisK_dim/P_sf"/>
</dbReference>
<comment type="caution">
    <text evidence="11">The sequence shown here is derived from an EMBL/GenBank/DDBJ whole genome shotgun (WGS) entry which is preliminary data.</text>
</comment>
<dbReference type="InterPro" id="IPR003660">
    <property type="entry name" value="HAMP_dom"/>
</dbReference>
<dbReference type="Pfam" id="PF00512">
    <property type="entry name" value="HisKA"/>
    <property type="match status" value="1"/>
</dbReference>
<evidence type="ECO:0000259" key="9">
    <source>
        <dbReference type="PROSITE" id="PS50109"/>
    </source>
</evidence>
<dbReference type="PANTHER" id="PTHR45453">
    <property type="entry name" value="PHOSPHATE REGULON SENSOR PROTEIN PHOR"/>
    <property type="match status" value="1"/>
</dbReference>
<dbReference type="Gene3D" id="3.30.565.10">
    <property type="entry name" value="Histidine kinase-like ATPase, C-terminal domain"/>
    <property type="match status" value="1"/>
</dbReference>
<evidence type="ECO:0000256" key="5">
    <source>
        <dbReference type="ARBA" id="ARBA00022679"/>
    </source>
</evidence>
<dbReference type="PANTHER" id="PTHR45453:SF3">
    <property type="entry name" value="HISTIDINE KINASE"/>
    <property type="match status" value="1"/>
</dbReference>
<dbReference type="Pfam" id="PF02518">
    <property type="entry name" value="HATPase_c"/>
    <property type="match status" value="1"/>
</dbReference>
<dbReference type="RefSeq" id="WP_304540573.1">
    <property type="nucleotide sequence ID" value="NZ_JARPTC010000002.1"/>
</dbReference>
<gene>
    <name evidence="11" type="ORF">P6N53_01445</name>
</gene>
<keyword evidence="8" id="KW-0812">Transmembrane</keyword>
<keyword evidence="5" id="KW-0808">Transferase</keyword>
<reference evidence="11" key="1">
    <citation type="journal article" date="2023" name="J. Hazard. Mater.">
        <title>Anaerobic biodegradation of pyrene and benzo[a]pyrene by a new sulfate-reducing Desulforamulus aquiferis strain DSA.</title>
        <authorList>
            <person name="Zhang Z."/>
            <person name="Sun J."/>
            <person name="Gong X."/>
            <person name="Wang C."/>
            <person name="Wang H."/>
        </authorList>
    </citation>
    <scope>NUCLEOTIDE SEQUENCE</scope>
    <source>
        <strain evidence="11">DSA</strain>
    </source>
</reference>
<dbReference type="InterPro" id="IPR003661">
    <property type="entry name" value="HisK_dim/P_dom"/>
</dbReference>
<name>A0AAW7Z990_9FIRM</name>
<evidence type="ECO:0000313" key="12">
    <source>
        <dbReference type="Proteomes" id="UP001172911"/>
    </source>
</evidence>
<dbReference type="InterPro" id="IPR003594">
    <property type="entry name" value="HATPase_dom"/>
</dbReference>
<evidence type="ECO:0000256" key="2">
    <source>
        <dbReference type="ARBA" id="ARBA00004370"/>
    </source>
</evidence>
<keyword evidence="12" id="KW-1185">Reference proteome</keyword>
<dbReference type="InterPro" id="IPR050351">
    <property type="entry name" value="BphY/WalK/GraS-like"/>
</dbReference>